<dbReference type="GO" id="GO:0005524">
    <property type="term" value="F:ATP binding"/>
    <property type="evidence" value="ECO:0007669"/>
    <property type="project" value="UniProtKB-KW"/>
</dbReference>
<dbReference type="Gene3D" id="1.10.510.10">
    <property type="entry name" value="Transferase(Phosphotransferase) domain 1"/>
    <property type="match status" value="1"/>
</dbReference>
<dbReference type="PANTHER" id="PTHR44329:SF288">
    <property type="entry name" value="MITOGEN-ACTIVATED PROTEIN KINASE KINASE KINASE 20"/>
    <property type="match status" value="1"/>
</dbReference>
<comment type="caution">
    <text evidence="6">The sequence shown here is derived from an EMBL/GenBank/DDBJ whole genome shotgun (WGS) entry which is preliminary data.</text>
</comment>
<keyword evidence="2" id="KW-0547">Nucleotide-binding</keyword>
<dbReference type="AlphaFoldDB" id="A0A015JCZ1"/>
<dbReference type="InterPro" id="IPR000719">
    <property type="entry name" value="Prot_kinase_dom"/>
</dbReference>
<keyword evidence="7" id="KW-1185">Reference proteome</keyword>
<dbReference type="InterPro" id="IPR011009">
    <property type="entry name" value="Kinase-like_dom_sf"/>
</dbReference>
<name>A0A015JCZ1_RHIIW</name>
<dbReference type="Proteomes" id="UP000022910">
    <property type="component" value="Unassembled WGS sequence"/>
</dbReference>
<feature type="domain" description="Protein kinase" evidence="5">
    <location>
        <begin position="117"/>
        <end position="388"/>
    </location>
</feature>
<keyword evidence="4" id="KW-0067">ATP-binding</keyword>
<evidence type="ECO:0000256" key="2">
    <source>
        <dbReference type="ARBA" id="ARBA00022741"/>
    </source>
</evidence>
<dbReference type="InterPro" id="IPR001245">
    <property type="entry name" value="Ser-Thr/Tyr_kinase_cat_dom"/>
</dbReference>
<evidence type="ECO:0000256" key="3">
    <source>
        <dbReference type="ARBA" id="ARBA00022777"/>
    </source>
</evidence>
<dbReference type="HOGENOM" id="CLU_000288_7_34_1"/>
<reference evidence="6 7" key="1">
    <citation type="submission" date="2014-02" db="EMBL/GenBank/DDBJ databases">
        <title>Single nucleus genome sequencing reveals high similarity among nuclei of an endomycorrhizal fungus.</title>
        <authorList>
            <person name="Lin K."/>
            <person name="Geurts R."/>
            <person name="Zhang Z."/>
            <person name="Limpens E."/>
            <person name="Saunders D.G."/>
            <person name="Mu D."/>
            <person name="Pang E."/>
            <person name="Cao H."/>
            <person name="Cha H."/>
            <person name="Lin T."/>
            <person name="Zhou Q."/>
            <person name="Shang Y."/>
            <person name="Li Y."/>
            <person name="Ivanov S."/>
            <person name="Sharma T."/>
            <person name="Velzen R.V."/>
            <person name="Ruijter N.D."/>
            <person name="Aanen D.K."/>
            <person name="Win J."/>
            <person name="Kamoun S."/>
            <person name="Bisseling T."/>
            <person name="Huang S."/>
        </authorList>
    </citation>
    <scope>NUCLEOTIDE SEQUENCE [LARGE SCALE GENOMIC DNA]</scope>
    <source>
        <strain evidence="7">DAOM197198w</strain>
    </source>
</reference>
<dbReference type="GO" id="GO:0004674">
    <property type="term" value="F:protein serine/threonine kinase activity"/>
    <property type="evidence" value="ECO:0007669"/>
    <property type="project" value="TreeGrafter"/>
</dbReference>
<keyword evidence="3" id="KW-0418">Kinase</keyword>
<gene>
    <name evidence="6" type="ORF">RirG_139010</name>
</gene>
<dbReference type="SUPFAM" id="SSF56112">
    <property type="entry name" value="Protein kinase-like (PK-like)"/>
    <property type="match status" value="1"/>
</dbReference>
<evidence type="ECO:0000256" key="1">
    <source>
        <dbReference type="ARBA" id="ARBA00022679"/>
    </source>
</evidence>
<sequence length="465" mass="53804">MNSKENLKSLWKKFGESKYSYQEHVTISTIDSMEEPARKVVCINDLKKRKRLYGICGECNVPGTGEYWCQSCNAGRSKNNFKNWTSGNEDIDEFIQQSQLNAVHHKKYLEWIPFENIKNVTYITRGGFGKVYSANWAKGFILYWDIEGQKWERISNVKVALKSLNNSSHISTDFLDEIKSHLQIYLYDVIQCYGITQNPVTKDYIMVLEYCEDGNLRNYYLNNETNYYSKIYELRDIASGLLDIHNAGKVHKNFHSGNILYGSGGYPNISDLGMCQPVNNEEQSVKKEGIYGVLPYMAPELLRGYHYTKASDIYSFGIMINEYISEEIPYNNIPHNHALAIKICKGLRPNIFKYTPKLLADLITKCWDAKVENRPTAKELYQALNKWVSYGYDNIAIYSQMNKYDDVTKLNRISEKKSENIQTHPQAIYTSRLLNFKNLPEPVNSDIIQSIIFSEDFDLDESVIL</sequence>
<dbReference type="InterPro" id="IPR051681">
    <property type="entry name" value="Ser/Thr_Kinases-Pseudokinases"/>
</dbReference>
<dbReference type="PANTHER" id="PTHR44329">
    <property type="entry name" value="SERINE/THREONINE-PROTEIN KINASE TNNI3K-RELATED"/>
    <property type="match status" value="1"/>
</dbReference>
<accession>A0A015JCZ1</accession>
<evidence type="ECO:0000259" key="5">
    <source>
        <dbReference type="PROSITE" id="PS50011"/>
    </source>
</evidence>
<protein>
    <submittedName>
        <fullName evidence="6">Cdc15p</fullName>
    </submittedName>
</protein>
<evidence type="ECO:0000256" key="4">
    <source>
        <dbReference type="ARBA" id="ARBA00022840"/>
    </source>
</evidence>
<dbReference type="SMR" id="A0A015JCZ1"/>
<evidence type="ECO:0000313" key="6">
    <source>
        <dbReference type="EMBL" id="EXX64830.1"/>
    </source>
</evidence>
<dbReference type="OrthoDB" id="10261027at2759"/>
<dbReference type="EMBL" id="JEMT01022768">
    <property type="protein sequence ID" value="EXX64830.1"/>
    <property type="molecule type" value="Genomic_DNA"/>
</dbReference>
<evidence type="ECO:0000313" key="7">
    <source>
        <dbReference type="Proteomes" id="UP000022910"/>
    </source>
</evidence>
<keyword evidence="1" id="KW-0808">Transferase</keyword>
<proteinExistence type="predicted"/>
<dbReference type="PROSITE" id="PS50011">
    <property type="entry name" value="PROTEIN_KINASE_DOM"/>
    <property type="match status" value="1"/>
</dbReference>
<organism evidence="6 7">
    <name type="scientific">Rhizophagus irregularis (strain DAOM 197198w)</name>
    <name type="common">Glomus intraradices</name>
    <dbReference type="NCBI Taxonomy" id="1432141"/>
    <lineage>
        <taxon>Eukaryota</taxon>
        <taxon>Fungi</taxon>
        <taxon>Fungi incertae sedis</taxon>
        <taxon>Mucoromycota</taxon>
        <taxon>Glomeromycotina</taxon>
        <taxon>Glomeromycetes</taxon>
        <taxon>Glomerales</taxon>
        <taxon>Glomeraceae</taxon>
        <taxon>Rhizophagus</taxon>
    </lineage>
</organism>
<dbReference type="Pfam" id="PF07714">
    <property type="entry name" value="PK_Tyr_Ser-Thr"/>
    <property type="match status" value="1"/>
</dbReference>